<proteinExistence type="predicted"/>
<sequence length="221" mass="24109">MTITMNSRRVQPILNNHPHVHDHDALNGLNDNYVEIVPVSLELHPDLWREGLVESGSRNTDHTPSPGSTTFNPGFTTSDTSAAADLILERRMINEKLSPIVVLSASFFSGPADAPPSKGPHDIPDSVVDSGSHAIPRTKLVKGPPRFKGQSPSIHAASPDPVEGPGPKVDSGTQGRTQTSGGNRRKNPHILLTPAEKMKLHAYKVEIYQAEPYRPLDCYYF</sequence>
<comment type="caution">
    <text evidence="2">The sequence shown here is derived from an EMBL/GenBank/DDBJ whole genome shotgun (WGS) entry which is preliminary data.</text>
</comment>
<name>A0A9W9AFL0_9AGAR</name>
<dbReference type="Proteomes" id="UP001150266">
    <property type="component" value="Unassembled WGS sequence"/>
</dbReference>
<reference evidence="2" key="1">
    <citation type="submission" date="2022-08" db="EMBL/GenBank/DDBJ databases">
        <title>A Global Phylogenomic Analysis of the Shiitake Genus Lentinula.</title>
        <authorList>
            <consortium name="DOE Joint Genome Institute"/>
            <person name="Sierra-Patev S."/>
            <person name="Min B."/>
            <person name="Naranjo-Ortiz M."/>
            <person name="Looney B."/>
            <person name="Konkel Z."/>
            <person name="Slot J.C."/>
            <person name="Sakamoto Y."/>
            <person name="Steenwyk J.L."/>
            <person name="Rokas A."/>
            <person name="Carro J."/>
            <person name="Camarero S."/>
            <person name="Ferreira P."/>
            <person name="Molpeceres G."/>
            <person name="Ruiz-Duenas F.J."/>
            <person name="Serrano A."/>
            <person name="Henrissat B."/>
            <person name="Drula E."/>
            <person name="Hughes K.W."/>
            <person name="Mata J.L."/>
            <person name="Ishikawa N.K."/>
            <person name="Vargas-Isla R."/>
            <person name="Ushijima S."/>
            <person name="Smith C.A."/>
            <person name="Ahrendt S."/>
            <person name="Andreopoulos W."/>
            <person name="He G."/>
            <person name="Labutti K."/>
            <person name="Lipzen A."/>
            <person name="Ng V."/>
            <person name="Riley R."/>
            <person name="Sandor L."/>
            <person name="Barry K."/>
            <person name="Martinez A.T."/>
            <person name="Xiao Y."/>
            <person name="Gibbons J.G."/>
            <person name="Terashima K."/>
            <person name="Grigoriev I.V."/>
            <person name="Hibbett D.S."/>
        </authorList>
    </citation>
    <scope>NUCLEOTIDE SEQUENCE</scope>
    <source>
        <strain evidence="2">JLM2183</strain>
    </source>
</reference>
<evidence type="ECO:0000256" key="1">
    <source>
        <dbReference type="SAM" id="MobiDB-lite"/>
    </source>
</evidence>
<feature type="region of interest" description="Disordered" evidence="1">
    <location>
        <begin position="112"/>
        <end position="188"/>
    </location>
</feature>
<feature type="compositionally biased region" description="Low complexity" evidence="1">
    <location>
        <begin position="171"/>
        <end position="182"/>
    </location>
</feature>
<feature type="region of interest" description="Disordered" evidence="1">
    <location>
        <begin position="54"/>
        <end position="77"/>
    </location>
</feature>
<keyword evidence="3" id="KW-1185">Reference proteome</keyword>
<accession>A0A9W9AFL0</accession>
<evidence type="ECO:0000313" key="3">
    <source>
        <dbReference type="Proteomes" id="UP001150266"/>
    </source>
</evidence>
<dbReference type="AlphaFoldDB" id="A0A9W9AFL0"/>
<gene>
    <name evidence="2" type="ORF">J3R30DRAFT_3732781</name>
</gene>
<evidence type="ECO:0000313" key="2">
    <source>
        <dbReference type="EMBL" id="KAJ4480999.1"/>
    </source>
</evidence>
<protein>
    <submittedName>
        <fullName evidence="2">Uncharacterized protein</fullName>
    </submittedName>
</protein>
<dbReference type="EMBL" id="JAOTPV010000006">
    <property type="protein sequence ID" value="KAJ4480999.1"/>
    <property type="molecule type" value="Genomic_DNA"/>
</dbReference>
<organism evidence="2 3">
    <name type="scientific">Lentinula aciculospora</name>
    <dbReference type="NCBI Taxonomy" id="153920"/>
    <lineage>
        <taxon>Eukaryota</taxon>
        <taxon>Fungi</taxon>
        <taxon>Dikarya</taxon>
        <taxon>Basidiomycota</taxon>
        <taxon>Agaricomycotina</taxon>
        <taxon>Agaricomycetes</taxon>
        <taxon>Agaricomycetidae</taxon>
        <taxon>Agaricales</taxon>
        <taxon>Marasmiineae</taxon>
        <taxon>Omphalotaceae</taxon>
        <taxon>Lentinula</taxon>
    </lineage>
</organism>
<feature type="compositionally biased region" description="Polar residues" evidence="1">
    <location>
        <begin position="56"/>
        <end position="77"/>
    </location>
</feature>